<dbReference type="RefSeq" id="WP_027842410.1">
    <property type="nucleotide sequence ID" value="NZ_LMTZ01000156.1"/>
</dbReference>
<organism evidence="1 2">
    <name type="scientific">Mastigocoleus testarum BC008</name>
    <dbReference type="NCBI Taxonomy" id="371196"/>
    <lineage>
        <taxon>Bacteria</taxon>
        <taxon>Bacillati</taxon>
        <taxon>Cyanobacteriota</taxon>
        <taxon>Cyanophyceae</taxon>
        <taxon>Nostocales</taxon>
        <taxon>Hapalosiphonaceae</taxon>
        <taxon>Mastigocoleus</taxon>
    </lineage>
</organism>
<gene>
    <name evidence="1" type="ORF">BC008_09680</name>
</gene>
<dbReference type="AlphaFoldDB" id="A0A0V7ZD84"/>
<reference evidence="1 2" key="1">
    <citation type="journal article" date="2015" name="Genome Announc.">
        <title>Draft Genome of the Euendolithic (true boring) Cyanobacterium Mastigocoleus testarum strain BC008.</title>
        <authorList>
            <person name="Guida B.S."/>
            <person name="Garcia-Pichel F."/>
        </authorList>
    </citation>
    <scope>NUCLEOTIDE SEQUENCE [LARGE SCALE GENOMIC DNA]</scope>
    <source>
        <strain evidence="1 2">BC008</strain>
    </source>
</reference>
<keyword evidence="2" id="KW-1185">Reference proteome</keyword>
<evidence type="ECO:0000313" key="2">
    <source>
        <dbReference type="Proteomes" id="UP000053372"/>
    </source>
</evidence>
<comment type="caution">
    <text evidence="1">The sequence shown here is derived from an EMBL/GenBank/DDBJ whole genome shotgun (WGS) entry which is preliminary data.</text>
</comment>
<accession>A0A0V7ZD84</accession>
<dbReference type="EMBL" id="LMTZ01000156">
    <property type="protein sequence ID" value="KST62429.1"/>
    <property type="molecule type" value="Genomic_DNA"/>
</dbReference>
<protein>
    <recommendedName>
        <fullName evidence="3">Heterocyst frequency control protein PatD</fullName>
    </recommendedName>
</protein>
<sequence length="125" mass="14878">MSLYFEKYNLFANLLNQMREELDSSQTNIDKQKLRQAFISLKHFYLEEILSAKTDIVNNSYFQREQSYLTEISKQMRLLEMDITFFQGARQIATLRGRFASIHQRLSTLLEYCDNLTQSTDRENS</sequence>
<evidence type="ECO:0000313" key="1">
    <source>
        <dbReference type="EMBL" id="KST62429.1"/>
    </source>
</evidence>
<evidence type="ECO:0008006" key="3">
    <source>
        <dbReference type="Google" id="ProtNLM"/>
    </source>
</evidence>
<dbReference type="InterPro" id="IPR047810">
    <property type="entry name" value="PatD-like"/>
</dbReference>
<dbReference type="OrthoDB" id="583449at2"/>
<proteinExistence type="predicted"/>
<dbReference type="Proteomes" id="UP000053372">
    <property type="component" value="Unassembled WGS sequence"/>
</dbReference>
<dbReference type="NCBIfam" id="NF037954">
    <property type="entry name" value="het_cyst_PatD"/>
    <property type="match status" value="1"/>
</dbReference>
<name>A0A0V7ZD84_9CYAN</name>